<dbReference type="SMART" id="SM00862">
    <property type="entry name" value="Trans_reg_C"/>
    <property type="match status" value="1"/>
</dbReference>
<gene>
    <name evidence="6" type="ORF">NM686_015380</name>
</gene>
<evidence type="ECO:0000256" key="1">
    <source>
        <dbReference type="ARBA" id="ARBA00023125"/>
    </source>
</evidence>
<dbReference type="Pfam" id="PF00486">
    <property type="entry name" value="Trans_reg_C"/>
    <property type="match status" value="1"/>
</dbReference>
<dbReference type="PANTHER" id="PTHR48111:SF50">
    <property type="entry name" value="KDP OPERON TRANSCRIPTIONAL REGULATORY PROTEIN KDPE"/>
    <property type="match status" value="1"/>
</dbReference>
<dbReference type="InterPro" id="IPR001789">
    <property type="entry name" value="Sig_transdc_resp-reg_receiver"/>
</dbReference>
<evidence type="ECO:0000259" key="4">
    <source>
        <dbReference type="PROSITE" id="PS50110"/>
    </source>
</evidence>
<dbReference type="InterPro" id="IPR036388">
    <property type="entry name" value="WH-like_DNA-bd_sf"/>
</dbReference>
<dbReference type="RefSeq" id="WP_255188738.1">
    <property type="nucleotide sequence ID" value="NZ_CP113517.1"/>
</dbReference>
<dbReference type="InterPro" id="IPR001867">
    <property type="entry name" value="OmpR/PhoB-type_DNA-bd"/>
</dbReference>
<dbReference type="SMART" id="SM00448">
    <property type="entry name" value="REC"/>
    <property type="match status" value="1"/>
</dbReference>
<dbReference type="SUPFAM" id="SSF52172">
    <property type="entry name" value="CheY-like"/>
    <property type="match status" value="1"/>
</dbReference>
<evidence type="ECO:0000313" key="7">
    <source>
        <dbReference type="Proteomes" id="UP001162780"/>
    </source>
</evidence>
<evidence type="ECO:0000313" key="6">
    <source>
        <dbReference type="EMBL" id="WAR43752.1"/>
    </source>
</evidence>
<dbReference type="CDD" id="cd00383">
    <property type="entry name" value="trans_reg_C"/>
    <property type="match status" value="1"/>
</dbReference>
<name>A0ABY7GEN6_9GAMM</name>
<keyword evidence="2" id="KW-0597">Phosphoprotein</keyword>
<dbReference type="Gene3D" id="1.10.10.10">
    <property type="entry name" value="Winged helix-like DNA-binding domain superfamily/Winged helix DNA-binding domain"/>
    <property type="match status" value="1"/>
</dbReference>
<dbReference type="InterPro" id="IPR011006">
    <property type="entry name" value="CheY-like_superfamily"/>
</dbReference>
<dbReference type="PROSITE" id="PS50110">
    <property type="entry name" value="RESPONSE_REGULATORY"/>
    <property type="match status" value="1"/>
</dbReference>
<organism evidence="6 7">
    <name type="scientific">Methylomonas rapida</name>
    <dbReference type="NCBI Taxonomy" id="2963939"/>
    <lineage>
        <taxon>Bacteria</taxon>
        <taxon>Pseudomonadati</taxon>
        <taxon>Pseudomonadota</taxon>
        <taxon>Gammaproteobacteria</taxon>
        <taxon>Methylococcales</taxon>
        <taxon>Methylococcaceae</taxon>
        <taxon>Methylomonas</taxon>
    </lineage>
</organism>
<dbReference type="InterPro" id="IPR039420">
    <property type="entry name" value="WalR-like"/>
</dbReference>
<evidence type="ECO:0000256" key="2">
    <source>
        <dbReference type="PROSITE-ProRule" id="PRU00169"/>
    </source>
</evidence>
<keyword evidence="1 3" id="KW-0238">DNA-binding</keyword>
<accession>A0ABY7GEN6</accession>
<dbReference type="PROSITE" id="PS51755">
    <property type="entry name" value="OMPR_PHOB"/>
    <property type="match status" value="1"/>
</dbReference>
<feature type="modified residue" description="4-aspartylphosphate" evidence="2">
    <location>
        <position position="56"/>
    </location>
</feature>
<sequence>MSDTDALVLLIEDDVHTRRFLKASLGHRGWRTLEADCGKTGLSMLNSEQPDLVILDLGLPDMDGITVTRRLRQLSDLPILVLSARSQEQNKIMALDAGADDYLTKPFGSGELHARLQALMRRIVRSRSQQAFFETGELRVDLTSRKVYVAGHEVHITPIEYRLLSILIRHAGVVVTHRQLLQEVWGAEHIHDQHYLRIYMGQLRHKLETNPARPRYLLTEVGVGYRLACEDASADAHKEGR</sequence>
<keyword evidence="7" id="KW-1185">Reference proteome</keyword>
<feature type="domain" description="OmpR/PhoB-type" evidence="5">
    <location>
        <begin position="130"/>
        <end position="229"/>
    </location>
</feature>
<dbReference type="PANTHER" id="PTHR48111">
    <property type="entry name" value="REGULATOR OF RPOS"/>
    <property type="match status" value="1"/>
</dbReference>
<dbReference type="Gene3D" id="3.40.50.2300">
    <property type="match status" value="1"/>
</dbReference>
<protein>
    <submittedName>
        <fullName evidence="6">Response regulator</fullName>
    </submittedName>
</protein>
<feature type="DNA-binding region" description="OmpR/PhoB-type" evidence="3">
    <location>
        <begin position="130"/>
        <end position="229"/>
    </location>
</feature>
<proteinExistence type="predicted"/>
<dbReference type="Proteomes" id="UP001162780">
    <property type="component" value="Chromosome"/>
</dbReference>
<dbReference type="Gene3D" id="6.10.250.690">
    <property type="match status" value="1"/>
</dbReference>
<evidence type="ECO:0000256" key="3">
    <source>
        <dbReference type="PROSITE-ProRule" id="PRU01091"/>
    </source>
</evidence>
<dbReference type="CDD" id="cd17620">
    <property type="entry name" value="REC_OmpR_KdpE-like"/>
    <property type="match status" value="1"/>
</dbReference>
<feature type="domain" description="Response regulatory" evidence="4">
    <location>
        <begin position="7"/>
        <end position="120"/>
    </location>
</feature>
<evidence type="ECO:0000259" key="5">
    <source>
        <dbReference type="PROSITE" id="PS51755"/>
    </source>
</evidence>
<reference evidence="6" key="1">
    <citation type="submission" date="2022-11" db="EMBL/GenBank/DDBJ databases">
        <title>Methylomonas rapida sp. nov., Carotenoid-Producing Obligate Methanotrophs with High Growth Characteristics and Biotechnological Potential.</title>
        <authorList>
            <person name="Tikhonova E.N."/>
            <person name="Suleimanov R.Z."/>
            <person name="Miroshnikov K."/>
            <person name="Oshkin I.Y."/>
            <person name="Belova S.E."/>
            <person name="Danilova O.V."/>
            <person name="Ashikhmin A."/>
            <person name="Konopkin A."/>
            <person name="But S.Y."/>
            <person name="Khmelenina V.N."/>
            <person name="Kuznetsov N."/>
            <person name="Pimenov N.V."/>
            <person name="Dedysh S.N."/>
        </authorList>
    </citation>
    <scope>NUCLEOTIDE SEQUENCE</scope>
    <source>
        <strain evidence="6">MP1</strain>
    </source>
</reference>
<dbReference type="Pfam" id="PF00072">
    <property type="entry name" value="Response_reg"/>
    <property type="match status" value="1"/>
</dbReference>
<dbReference type="EMBL" id="CP113517">
    <property type="protein sequence ID" value="WAR43752.1"/>
    <property type="molecule type" value="Genomic_DNA"/>
</dbReference>